<reference evidence="3" key="1">
    <citation type="journal article" date="2019" name="Int. J. Syst. Evol. Microbiol.">
        <title>The Global Catalogue of Microorganisms (GCM) 10K type strain sequencing project: providing services to taxonomists for standard genome sequencing and annotation.</title>
        <authorList>
            <consortium name="The Broad Institute Genomics Platform"/>
            <consortium name="The Broad Institute Genome Sequencing Center for Infectious Disease"/>
            <person name="Wu L."/>
            <person name="Ma J."/>
        </authorList>
    </citation>
    <scope>NUCLEOTIDE SEQUENCE [LARGE SCALE GENOMIC DNA]</scope>
    <source>
        <strain evidence="3">KCTC 52487</strain>
    </source>
</reference>
<dbReference type="Pfam" id="PF04860">
    <property type="entry name" value="Phage_portal"/>
    <property type="match status" value="1"/>
</dbReference>
<proteinExistence type="predicted"/>
<comment type="caution">
    <text evidence="2">The sequence shown here is derived from an EMBL/GenBank/DDBJ whole genome shotgun (WGS) entry which is preliminary data.</text>
</comment>
<dbReference type="Proteomes" id="UP001595379">
    <property type="component" value="Unassembled WGS sequence"/>
</dbReference>
<sequence>MNVLRHLSRLIPGTKASAASGMIAARSLGQPVWTPRRFDKIAEESYKRNAIAFACVKRIASGCASVRWLLHRRGGEEVEQHPLLDLLENPSPCVGGRQFLEAVYAYLLLAGNTYIEAVGPKRASAPPRELWPLRPDRMKVVPGPASLPKAFEYEVGGLKTRWEMDPLKGTGPILHLRDFNPLDDWYGMSRIEAAAYGVDRHNAAGAHNKALLDNQCRPSGALVFKPIKNPDGSYQSAPEEVIEKAKKRLDETHGGSSNAGRPMVLGGDVAWEEMGLSPKDMDFAAGKDDAAWDICVALGFPPVLMVKGQATYNNVKEAKLELWEETNLPLIAHLCAGLNSWLVPQFGDDLVLSPDLDGISALEPRRESKRKSTLELVEAGIIDADEARESLQFGKRPANAVEKVDAAVLNALVNAVADAGTLPLVRYLRSVGLYDASMTDEQLIAFAEAETARLTGANPDEAGETTDESTDPDEEDEADAD</sequence>
<evidence type="ECO:0000256" key="1">
    <source>
        <dbReference type="SAM" id="MobiDB-lite"/>
    </source>
</evidence>
<feature type="region of interest" description="Disordered" evidence="1">
    <location>
        <begin position="453"/>
        <end position="481"/>
    </location>
</feature>
<accession>A0ABV6ZU73</accession>
<dbReference type="EMBL" id="JBHRSV010000001">
    <property type="protein sequence ID" value="MFC2924991.1"/>
    <property type="molecule type" value="Genomic_DNA"/>
</dbReference>
<dbReference type="InterPro" id="IPR006427">
    <property type="entry name" value="Portal_HK97"/>
</dbReference>
<evidence type="ECO:0000313" key="2">
    <source>
        <dbReference type="EMBL" id="MFC2924991.1"/>
    </source>
</evidence>
<dbReference type="NCBIfam" id="TIGR01537">
    <property type="entry name" value="portal_HK97"/>
    <property type="match status" value="1"/>
</dbReference>
<dbReference type="RefSeq" id="WP_343163874.1">
    <property type="nucleotide sequence ID" value="NZ_JBHRSV010000001.1"/>
</dbReference>
<feature type="compositionally biased region" description="Acidic residues" evidence="1">
    <location>
        <begin position="461"/>
        <end position="481"/>
    </location>
</feature>
<gene>
    <name evidence="2" type="ORF">ACFOOR_02610</name>
</gene>
<keyword evidence="3" id="KW-1185">Reference proteome</keyword>
<dbReference type="InterPro" id="IPR006944">
    <property type="entry name" value="Phage/GTA_portal"/>
</dbReference>
<organism evidence="2 3">
    <name type="scientific">Hyphobacterium vulgare</name>
    <dbReference type="NCBI Taxonomy" id="1736751"/>
    <lineage>
        <taxon>Bacteria</taxon>
        <taxon>Pseudomonadati</taxon>
        <taxon>Pseudomonadota</taxon>
        <taxon>Alphaproteobacteria</taxon>
        <taxon>Maricaulales</taxon>
        <taxon>Maricaulaceae</taxon>
        <taxon>Hyphobacterium</taxon>
    </lineage>
</organism>
<name>A0ABV6ZU73_9PROT</name>
<protein>
    <submittedName>
        <fullName evidence="2">Phage portal protein</fullName>
    </submittedName>
</protein>
<evidence type="ECO:0000313" key="3">
    <source>
        <dbReference type="Proteomes" id="UP001595379"/>
    </source>
</evidence>